<accession>A0AAI8VDB3</accession>
<evidence type="ECO:0000313" key="2">
    <source>
        <dbReference type="Proteomes" id="UP001295740"/>
    </source>
</evidence>
<comment type="caution">
    <text evidence="1">The sequence shown here is derived from an EMBL/GenBank/DDBJ whole genome shotgun (WGS) entry which is preliminary data.</text>
</comment>
<gene>
    <name evidence="1" type="ORF">KHLLAP_LOCUS6085</name>
</gene>
<dbReference type="Proteomes" id="UP001295740">
    <property type="component" value="Unassembled WGS sequence"/>
</dbReference>
<organism evidence="1 2">
    <name type="scientific">Anthostomella pinea</name>
    <dbReference type="NCBI Taxonomy" id="933095"/>
    <lineage>
        <taxon>Eukaryota</taxon>
        <taxon>Fungi</taxon>
        <taxon>Dikarya</taxon>
        <taxon>Ascomycota</taxon>
        <taxon>Pezizomycotina</taxon>
        <taxon>Sordariomycetes</taxon>
        <taxon>Xylariomycetidae</taxon>
        <taxon>Xylariales</taxon>
        <taxon>Xylariaceae</taxon>
        <taxon>Anthostomella</taxon>
    </lineage>
</organism>
<name>A0AAI8VDB3_9PEZI</name>
<proteinExistence type="predicted"/>
<dbReference type="EMBL" id="CAUWAG010000007">
    <property type="protein sequence ID" value="CAJ2505617.1"/>
    <property type="molecule type" value="Genomic_DNA"/>
</dbReference>
<dbReference type="AlphaFoldDB" id="A0AAI8VDB3"/>
<reference evidence="1" key="1">
    <citation type="submission" date="2023-10" db="EMBL/GenBank/DDBJ databases">
        <authorList>
            <person name="Hackl T."/>
        </authorList>
    </citation>
    <scope>NUCLEOTIDE SEQUENCE</scope>
</reference>
<keyword evidence="2" id="KW-1185">Reference proteome</keyword>
<evidence type="ECO:0000313" key="1">
    <source>
        <dbReference type="EMBL" id="CAJ2505617.1"/>
    </source>
</evidence>
<protein>
    <submittedName>
        <fullName evidence="1">Uu.00g130110.m01.CDS01</fullName>
    </submittedName>
</protein>
<sequence>MDTPADLPPWFASFLSKTLQKLDRGLTAFHVDMINHLNPALISNARHSQSATSSTDTSIDSLLKERIEALKKSFTANGQAT</sequence>